<dbReference type="PROSITE" id="PS00561">
    <property type="entry name" value="CBM2_A"/>
    <property type="match status" value="1"/>
</dbReference>
<dbReference type="Proteomes" id="UP001524569">
    <property type="component" value="Unassembled WGS sequence"/>
</dbReference>
<organism evidence="6 7">
    <name type="scientific">Methylomonas aurea</name>
    <dbReference type="NCBI Taxonomy" id="2952224"/>
    <lineage>
        <taxon>Bacteria</taxon>
        <taxon>Pseudomonadati</taxon>
        <taxon>Pseudomonadota</taxon>
        <taxon>Gammaproteobacteria</taxon>
        <taxon>Methylococcales</taxon>
        <taxon>Methylococcaceae</taxon>
        <taxon>Methylomonas</taxon>
    </lineage>
</organism>
<reference evidence="6 7" key="1">
    <citation type="submission" date="2022-07" db="EMBL/GenBank/DDBJ databases">
        <title>Methylomonas rivi sp. nov., Methylomonas rosea sp. nov., Methylomonas aureus sp. nov. and Methylomonas subterranea sp. nov., four novel methanotrophs isolated from a freshwater creek and the deep terrestrial subsurface.</title>
        <authorList>
            <person name="Abin C."/>
            <person name="Sankaranarayanan K."/>
            <person name="Garner C."/>
            <person name="Sindelar R."/>
            <person name="Kotary K."/>
            <person name="Garner R."/>
            <person name="Barclay S."/>
            <person name="Lawson P."/>
            <person name="Krumholz L."/>
        </authorList>
    </citation>
    <scope>NUCLEOTIDE SEQUENCE [LARGE SCALE GENOMIC DNA]</scope>
    <source>
        <strain evidence="6 7">SURF-1</strain>
    </source>
</reference>
<dbReference type="InterPro" id="IPR008965">
    <property type="entry name" value="CBM2/CBM3_carb-bd_dom_sf"/>
</dbReference>
<keyword evidence="1" id="KW-0378">Hydrolase</keyword>
<feature type="signal peptide" evidence="4">
    <location>
        <begin position="1"/>
        <end position="27"/>
    </location>
</feature>
<dbReference type="SUPFAM" id="SSF49384">
    <property type="entry name" value="Carbohydrate-binding domain"/>
    <property type="match status" value="2"/>
</dbReference>
<evidence type="ECO:0000259" key="5">
    <source>
        <dbReference type="PROSITE" id="PS51173"/>
    </source>
</evidence>
<protein>
    <submittedName>
        <fullName evidence="6">Cellulose binding domain-containing protein</fullName>
    </submittedName>
</protein>
<dbReference type="InterPro" id="IPR001919">
    <property type="entry name" value="CBD2"/>
</dbReference>
<comment type="caution">
    <text evidence="6">The sequence shown here is derived from an EMBL/GenBank/DDBJ whole genome shotgun (WGS) entry which is preliminary data.</text>
</comment>
<name>A0ABT1UGE8_9GAMM</name>
<dbReference type="InterPro" id="IPR018366">
    <property type="entry name" value="CBM2_CS"/>
</dbReference>
<proteinExistence type="predicted"/>
<dbReference type="EMBL" id="JANIBM010000008">
    <property type="protein sequence ID" value="MCQ8181303.1"/>
    <property type="molecule type" value="Genomic_DNA"/>
</dbReference>
<dbReference type="Gene3D" id="2.60.40.290">
    <property type="match status" value="2"/>
</dbReference>
<feature type="domain" description="CBM2" evidence="5">
    <location>
        <begin position="473"/>
        <end position="587"/>
    </location>
</feature>
<keyword evidence="4" id="KW-0732">Signal</keyword>
<feature type="compositionally biased region" description="Basic and acidic residues" evidence="3">
    <location>
        <begin position="378"/>
        <end position="388"/>
    </location>
</feature>
<gene>
    <name evidence="6" type="ORF">NP603_09290</name>
</gene>
<feature type="domain" description="CBM2" evidence="5">
    <location>
        <begin position="613"/>
        <end position="700"/>
    </location>
</feature>
<dbReference type="SMART" id="SM00637">
    <property type="entry name" value="CBD_II"/>
    <property type="match status" value="2"/>
</dbReference>
<feature type="region of interest" description="Disordered" evidence="3">
    <location>
        <begin position="585"/>
        <end position="619"/>
    </location>
</feature>
<dbReference type="PROSITE" id="PS51173">
    <property type="entry name" value="CBM2"/>
    <property type="match status" value="2"/>
</dbReference>
<evidence type="ECO:0000256" key="4">
    <source>
        <dbReference type="SAM" id="SignalP"/>
    </source>
</evidence>
<feature type="chain" id="PRO_5046979126" evidence="4">
    <location>
        <begin position="28"/>
        <end position="700"/>
    </location>
</feature>
<dbReference type="RefSeq" id="WP_256610595.1">
    <property type="nucleotide sequence ID" value="NZ_JANIBM010000008.1"/>
</dbReference>
<evidence type="ECO:0000313" key="6">
    <source>
        <dbReference type="EMBL" id="MCQ8181303.1"/>
    </source>
</evidence>
<feature type="region of interest" description="Disordered" evidence="3">
    <location>
        <begin position="423"/>
        <end position="470"/>
    </location>
</feature>
<evidence type="ECO:0000256" key="2">
    <source>
        <dbReference type="ARBA" id="ARBA00023295"/>
    </source>
</evidence>
<dbReference type="InterPro" id="IPR012291">
    <property type="entry name" value="CBM2_carb-bd_dom_sf"/>
</dbReference>
<evidence type="ECO:0000256" key="1">
    <source>
        <dbReference type="ARBA" id="ARBA00022801"/>
    </source>
</evidence>
<evidence type="ECO:0000313" key="7">
    <source>
        <dbReference type="Proteomes" id="UP001524569"/>
    </source>
</evidence>
<keyword evidence="7" id="KW-1185">Reference proteome</keyword>
<keyword evidence="2" id="KW-0326">Glycosidase</keyword>
<accession>A0ABT1UGE8</accession>
<sequence length="700" mass="76361">MKHQFFTSAQAVILTCGLSILAPAVSALPMAGNTPPILAMGVGNSPVGEAGRHADMPLGYRFQYFTGGLGADDWRKWLSPDGSFADKWLEESHQAGLTPVITYYEIVHAAPYRFEEPPSRNLQTPATMKAYFENWIFLLQRIAAFGHPVVVQVEPDLWGYIEWSNSDPAQTGVAVASSGLAQAAGYENNARGFAKLMKALRDQYAPNVILGWHVSGWATRTDLIVNQGDPDKLAVETANFYRSLDTEFDVMFTETSDRDSGFYQLQGGPDRWWKQEDFDRFRQFVSRLHSELNQDVIIWQIPVGNTLYRKCNNTPNHYQDNRPEYFLKPVVDSGDTTRLQQFRDAGVVALLFGAGQDDQTRYFDYVKDAVEDPAPIDNRARNRTDHLNDLPALNSDDDGGFLRLGIQRYYANGALPLAPRVPSQCGDGIDNDHDGLTDFPNDPQCQSPTDNNEVEPLPACTDGVDNDSDGWIDYPDDPGCSAADDGDESNGPVLTSLPSNLAISSDWGTGYCADVTVRNNKQATVLWQTGFEAAGSISNIWNANYTQTGKQVTASGDEWNKELAPGGTANFGFCADRSPAPAVCSDQLDNDGDGLADYPDDPGCSSAEDGDETDANPGQIQHSLHVDADWGSGYCATVTVNNLGVSGQQWSVDLNIAGRVDNLWNGIYGQSGILLKVKGEVWNATLAGGASTSFGFCASR</sequence>
<dbReference type="Pfam" id="PF00553">
    <property type="entry name" value="CBM_2"/>
    <property type="match status" value="2"/>
</dbReference>
<feature type="region of interest" description="Disordered" evidence="3">
    <location>
        <begin position="375"/>
        <end position="394"/>
    </location>
</feature>
<feature type="compositionally biased region" description="Acidic residues" evidence="3">
    <location>
        <begin position="588"/>
        <end position="600"/>
    </location>
</feature>
<evidence type="ECO:0000256" key="3">
    <source>
        <dbReference type="SAM" id="MobiDB-lite"/>
    </source>
</evidence>